<dbReference type="EMBL" id="LWDL01000031">
    <property type="protein sequence ID" value="OQW49721.1"/>
    <property type="molecule type" value="Genomic_DNA"/>
</dbReference>
<sequence>MAEIIDLERWRAIRRQPRTVAAGPARILLFLGVRYERHQDDHALPASKRLAGRGKTPSRRRRRNVS</sequence>
<feature type="compositionally biased region" description="Basic residues" evidence="1">
    <location>
        <begin position="50"/>
        <end position="66"/>
    </location>
</feature>
<dbReference type="RefSeq" id="WP_376799945.1">
    <property type="nucleotide sequence ID" value="NZ_DBNB01000008.1"/>
</dbReference>
<protein>
    <submittedName>
        <fullName evidence="2">Uncharacterized protein</fullName>
    </submittedName>
</protein>
<evidence type="ECO:0000256" key="1">
    <source>
        <dbReference type="SAM" id="MobiDB-lite"/>
    </source>
</evidence>
<proteinExistence type="predicted"/>
<organism evidence="2 3">
    <name type="scientific">Candidatus Raskinella chloraquaticus</name>
    <dbReference type="NCBI Taxonomy" id="1951219"/>
    <lineage>
        <taxon>Bacteria</taxon>
        <taxon>Pseudomonadati</taxon>
        <taxon>Pseudomonadota</taxon>
        <taxon>Alphaproteobacteria</taxon>
        <taxon>Hyphomicrobiales</taxon>
        <taxon>Phreatobacteraceae</taxon>
        <taxon>Candidatus Raskinella</taxon>
    </lineage>
</organism>
<evidence type="ECO:0000313" key="3">
    <source>
        <dbReference type="Proteomes" id="UP000192872"/>
    </source>
</evidence>
<reference evidence="2 3" key="1">
    <citation type="journal article" date="2017" name="Water Res.">
        <title>Comammox in drinking water systems.</title>
        <authorList>
            <person name="Wang Y."/>
            <person name="Ma L."/>
            <person name="Mao Y."/>
            <person name="Jiang X."/>
            <person name="Xia Y."/>
            <person name="Yu K."/>
            <person name="Li B."/>
            <person name="Zhang T."/>
        </authorList>
    </citation>
    <scope>NUCLEOTIDE SEQUENCE [LARGE SCALE GENOMIC DNA]</scope>
    <source>
        <strain evidence="2">SG_bin8</strain>
    </source>
</reference>
<dbReference type="STRING" id="1827387.A4S15_03165"/>
<accession>A0A1W9HR55</accession>
<dbReference type="Proteomes" id="UP000192872">
    <property type="component" value="Unassembled WGS sequence"/>
</dbReference>
<evidence type="ECO:0000313" key="2">
    <source>
        <dbReference type="EMBL" id="OQW49721.1"/>
    </source>
</evidence>
<gene>
    <name evidence="2" type="ORF">A4S15_03165</name>
</gene>
<comment type="caution">
    <text evidence="2">The sequence shown here is derived from an EMBL/GenBank/DDBJ whole genome shotgun (WGS) entry which is preliminary data.</text>
</comment>
<dbReference type="AlphaFoldDB" id="A0A1W9HR55"/>
<feature type="region of interest" description="Disordered" evidence="1">
    <location>
        <begin position="42"/>
        <end position="66"/>
    </location>
</feature>
<name>A0A1W9HR55_9HYPH</name>